<accession>A0A2A9CVR9</accession>
<dbReference type="PROSITE" id="PS00092">
    <property type="entry name" value="N6_MTASE"/>
    <property type="match status" value="1"/>
</dbReference>
<dbReference type="GO" id="GO:0008170">
    <property type="term" value="F:N-methyltransferase activity"/>
    <property type="evidence" value="ECO:0007669"/>
    <property type="project" value="UniProtKB-ARBA"/>
</dbReference>
<proteinExistence type="inferred from homology"/>
<dbReference type="RefSeq" id="WP_098461155.1">
    <property type="nucleotide sequence ID" value="NZ_PDJC01000001.1"/>
</dbReference>
<dbReference type="GO" id="GO:0032259">
    <property type="term" value="P:methylation"/>
    <property type="evidence" value="ECO:0007669"/>
    <property type="project" value="UniProtKB-KW"/>
</dbReference>
<comment type="caution">
    <text evidence="7">The sequence shown here is derived from an EMBL/GenBank/DDBJ whole genome shotgun (WGS) entry which is preliminary data.</text>
</comment>
<keyword evidence="3 7" id="KW-0808">Transferase</keyword>
<evidence type="ECO:0000256" key="3">
    <source>
        <dbReference type="ARBA" id="ARBA00022679"/>
    </source>
</evidence>
<evidence type="ECO:0000259" key="6">
    <source>
        <dbReference type="Pfam" id="PF23186"/>
    </source>
</evidence>
<sequence>MLDETAIDALRRALVAADYTLDAVSERLGNVGLAGLARNASVPALRTLAGATDSQAELIRFWLLGLPMPAGTIRPLLGCPDMLVEAGLIAVNGDEWRAAIELKPHGSQARSGWICSDQTPLDGRVVPPSEDFVLGASPASTTLAQLVPPGHYGRVLDLGTGCGIQGLHLDAEQLVATDLNPRALELACISLRLSGLHADLRLGSLYEPVAGEQFDLIVTNPPYVIGPPRADRLIYRDGGLAGDDLMREVVTGAAEHLNPGGYLVVLGNWAITDRPWDERLTEWITPTGCDALVLQREVLDAFEYIELWLADAGLTGRAEYLPRYRQWLDYFADNGITSVGLGWLVLRRADRDQPEVRFEDWPHAVHQPVGTAFANFFTAVDAARLPEPEFWAQAWKQAPGLTQETFGRPGAADPEHLVLRQGYGFGRAMEPGTALAAVVGACDGELPLGALVAAVAGLLDEDGQTLANELLPTLRELVSLGYLVGEDSQVLTGFGQSGH</sequence>
<evidence type="ECO:0000256" key="1">
    <source>
        <dbReference type="ARBA" id="ARBA00006149"/>
    </source>
</evidence>
<name>A0A2A9CVR9_9ACTN</name>
<dbReference type="PANTHER" id="PTHR45875:SF1">
    <property type="entry name" value="METHYLTRANSFERASE N6AMT1"/>
    <property type="match status" value="1"/>
</dbReference>
<dbReference type="InterPro" id="IPR002052">
    <property type="entry name" value="DNA_methylase_N6_adenine_CS"/>
</dbReference>
<dbReference type="GO" id="GO:0035657">
    <property type="term" value="C:eRF1 methyltransferase complex"/>
    <property type="evidence" value="ECO:0007669"/>
    <property type="project" value="TreeGrafter"/>
</dbReference>
<dbReference type="GO" id="GO:0003676">
    <property type="term" value="F:nucleic acid binding"/>
    <property type="evidence" value="ECO:0007669"/>
    <property type="project" value="InterPro"/>
</dbReference>
<evidence type="ECO:0000259" key="5">
    <source>
        <dbReference type="Pfam" id="PF05175"/>
    </source>
</evidence>
<dbReference type="GO" id="GO:0008757">
    <property type="term" value="F:S-adenosylmethionine-dependent methyltransferase activity"/>
    <property type="evidence" value="ECO:0007669"/>
    <property type="project" value="TreeGrafter"/>
</dbReference>
<organism evidence="7 8">
    <name type="scientific">Propionicimonas paludicola</name>
    <dbReference type="NCBI Taxonomy" id="185243"/>
    <lineage>
        <taxon>Bacteria</taxon>
        <taxon>Bacillati</taxon>
        <taxon>Actinomycetota</taxon>
        <taxon>Actinomycetes</taxon>
        <taxon>Propionibacteriales</taxon>
        <taxon>Nocardioidaceae</taxon>
        <taxon>Propionicimonas</taxon>
    </lineage>
</organism>
<dbReference type="InterPro" id="IPR007848">
    <property type="entry name" value="Small_mtfrase_dom"/>
</dbReference>
<dbReference type="OrthoDB" id="129465at2"/>
<comment type="similarity">
    <text evidence="1">Belongs to the eukaryotic/archaeal PrmC-related family.</text>
</comment>
<dbReference type="Pfam" id="PF05175">
    <property type="entry name" value="MTS"/>
    <property type="match status" value="1"/>
</dbReference>
<protein>
    <submittedName>
        <fullName evidence="7">Methyltransferase family protein</fullName>
    </submittedName>
</protein>
<evidence type="ECO:0000313" key="7">
    <source>
        <dbReference type="EMBL" id="PFG17752.1"/>
    </source>
</evidence>
<gene>
    <name evidence="7" type="ORF">ATK74_2326</name>
</gene>
<evidence type="ECO:0000256" key="4">
    <source>
        <dbReference type="ARBA" id="ARBA00022691"/>
    </source>
</evidence>
<dbReference type="PANTHER" id="PTHR45875">
    <property type="entry name" value="METHYLTRANSFERASE N6AMT1"/>
    <property type="match status" value="1"/>
</dbReference>
<dbReference type="InterPro" id="IPR052190">
    <property type="entry name" value="Euk-Arch_PrmC-MTase"/>
</dbReference>
<evidence type="ECO:0000256" key="2">
    <source>
        <dbReference type="ARBA" id="ARBA00022603"/>
    </source>
</evidence>
<dbReference type="SUPFAM" id="SSF53335">
    <property type="entry name" value="S-adenosyl-L-methionine-dependent methyltransferases"/>
    <property type="match status" value="1"/>
</dbReference>
<feature type="domain" description="Methyltransferase small" evidence="5">
    <location>
        <begin position="139"/>
        <end position="268"/>
    </location>
</feature>
<dbReference type="EMBL" id="PDJC01000001">
    <property type="protein sequence ID" value="PFG17752.1"/>
    <property type="molecule type" value="Genomic_DNA"/>
</dbReference>
<dbReference type="Pfam" id="PF23186">
    <property type="entry name" value="DUF7059"/>
    <property type="match status" value="1"/>
</dbReference>
<reference evidence="7 8" key="1">
    <citation type="submission" date="2017-10" db="EMBL/GenBank/DDBJ databases">
        <title>Sequencing the genomes of 1000 actinobacteria strains.</title>
        <authorList>
            <person name="Klenk H.-P."/>
        </authorList>
    </citation>
    <scope>NUCLEOTIDE SEQUENCE [LARGE SCALE GENOMIC DNA]</scope>
    <source>
        <strain evidence="7 8">DSM 15597</strain>
    </source>
</reference>
<dbReference type="Gene3D" id="3.40.50.150">
    <property type="entry name" value="Vaccinia Virus protein VP39"/>
    <property type="match status" value="1"/>
</dbReference>
<dbReference type="CDD" id="cd02440">
    <property type="entry name" value="AdoMet_MTases"/>
    <property type="match status" value="1"/>
</dbReference>
<dbReference type="AlphaFoldDB" id="A0A2A9CVR9"/>
<keyword evidence="4" id="KW-0949">S-adenosyl-L-methionine</keyword>
<feature type="domain" description="DUF7059" evidence="6">
    <location>
        <begin position="16"/>
        <end position="99"/>
    </location>
</feature>
<keyword evidence="8" id="KW-1185">Reference proteome</keyword>
<dbReference type="InterPro" id="IPR029063">
    <property type="entry name" value="SAM-dependent_MTases_sf"/>
</dbReference>
<keyword evidence="2 7" id="KW-0489">Methyltransferase</keyword>
<dbReference type="GO" id="GO:0008276">
    <property type="term" value="F:protein methyltransferase activity"/>
    <property type="evidence" value="ECO:0007669"/>
    <property type="project" value="TreeGrafter"/>
</dbReference>
<dbReference type="InterPro" id="IPR055487">
    <property type="entry name" value="DUF7059"/>
</dbReference>
<dbReference type="Proteomes" id="UP000226079">
    <property type="component" value="Unassembled WGS sequence"/>
</dbReference>
<evidence type="ECO:0000313" key="8">
    <source>
        <dbReference type="Proteomes" id="UP000226079"/>
    </source>
</evidence>